<feature type="non-terminal residue" evidence="2">
    <location>
        <position position="75"/>
    </location>
</feature>
<organism evidence="2 3">
    <name type="scientific">Symbiodinium necroappetens</name>
    <dbReference type="NCBI Taxonomy" id="1628268"/>
    <lineage>
        <taxon>Eukaryota</taxon>
        <taxon>Sar</taxon>
        <taxon>Alveolata</taxon>
        <taxon>Dinophyceae</taxon>
        <taxon>Suessiales</taxon>
        <taxon>Symbiodiniaceae</taxon>
        <taxon>Symbiodinium</taxon>
    </lineage>
</organism>
<comment type="caution">
    <text evidence="2">The sequence shown here is derived from an EMBL/GenBank/DDBJ whole genome shotgun (WGS) entry which is preliminary data.</text>
</comment>
<dbReference type="Proteomes" id="UP000601435">
    <property type="component" value="Unassembled WGS sequence"/>
</dbReference>
<name>A0A812V293_9DINO</name>
<accession>A0A812V293</accession>
<keyword evidence="3" id="KW-1185">Reference proteome</keyword>
<feature type="non-terminal residue" evidence="2">
    <location>
        <position position="1"/>
    </location>
</feature>
<feature type="region of interest" description="Disordered" evidence="1">
    <location>
        <begin position="1"/>
        <end position="24"/>
    </location>
</feature>
<evidence type="ECO:0000313" key="2">
    <source>
        <dbReference type="EMBL" id="CAE7597819.1"/>
    </source>
</evidence>
<reference evidence="2" key="1">
    <citation type="submission" date="2021-02" db="EMBL/GenBank/DDBJ databases">
        <authorList>
            <person name="Dougan E. K."/>
            <person name="Rhodes N."/>
            <person name="Thang M."/>
            <person name="Chan C."/>
        </authorList>
    </citation>
    <scope>NUCLEOTIDE SEQUENCE</scope>
</reference>
<dbReference type="AlphaFoldDB" id="A0A812V293"/>
<dbReference type="EMBL" id="CAJNJA010028259">
    <property type="protein sequence ID" value="CAE7597819.1"/>
    <property type="molecule type" value="Genomic_DNA"/>
</dbReference>
<sequence>LVQKDLESYTGHGSNCTGPLPKPRQRTLPGALLISMVRTVQQLRCCGTQVPISQHQKLAAAASSPWGSFFEHHCP</sequence>
<evidence type="ECO:0000256" key="1">
    <source>
        <dbReference type="SAM" id="MobiDB-lite"/>
    </source>
</evidence>
<proteinExistence type="predicted"/>
<gene>
    <name evidence="2" type="ORF">SNEC2469_LOCUS17159</name>
</gene>
<protein>
    <submittedName>
        <fullName evidence="2">Uncharacterized protein</fullName>
    </submittedName>
</protein>
<evidence type="ECO:0000313" key="3">
    <source>
        <dbReference type="Proteomes" id="UP000601435"/>
    </source>
</evidence>